<dbReference type="EMBL" id="MU863637">
    <property type="protein sequence ID" value="KAK4101089.1"/>
    <property type="molecule type" value="Genomic_DNA"/>
</dbReference>
<gene>
    <name evidence="2" type="ORF">N658DRAFT_534164</name>
</gene>
<reference evidence="2" key="1">
    <citation type="journal article" date="2023" name="Mol. Phylogenet. Evol.">
        <title>Genome-scale phylogeny and comparative genomics of the fungal order Sordariales.</title>
        <authorList>
            <person name="Hensen N."/>
            <person name="Bonometti L."/>
            <person name="Westerberg I."/>
            <person name="Brannstrom I.O."/>
            <person name="Guillou S."/>
            <person name="Cros-Aarteil S."/>
            <person name="Calhoun S."/>
            <person name="Haridas S."/>
            <person name="Kuo A."/>
            <person name="Mondo S."/>
            <person name="Pangilinan J."/>
            <person name="Riley R."/>
            <person name="LaButti K."/>
            <person name="Andreopoulos B."/>
            <person name="Lipzen A."/>
            <person name="Chen C."/>
            <person name="Yan M."/>
            <person name="Daum C."/>
            <person name="Ng V."/>
            <person name="Clum A."/>
            <person name="Steindorff A."/>
            <person name="Ohm R.A."/>
            <person name="Martin F."/>
            <person name="Silar P."/>
            <person name="Natvig D.O."/>
            <person name="Lalanne C."/>
            <person name="Gautier V."/>
            <person name="Ament-Velasquez S.L."/>
            <person name="Kruys A."/>
            <person name="Hutchinson M.I."/>
            <person name="Powell A.J."/>
            <person name="Barry K."/>
            <person name="Miller A.N."/>
            <person name="Grigoriev I.V."/>
            <person name="Debuchy R."/>
            <person name="Gladieux P."/>
            <person name="Hiltunen Thoren M."/>
            <person name="Johannesson H."/>
        </authorList>
    </citation>
    <scope>NUCLEOTIDE SEQUENCE</scope>
    <source>
        <strain evidence="2">CBS 757.83</strain>
    </source>
</reference>
<feature type="compositionally biased region" description="Polar residues" evidence="1">
    <location>
        <begin position="653"/>
        <end position="662"/>
    </location>
</feature>
<organism evidence="2 3">
    <name type="scientific">Parathielavia hyrcaniae</name>
    <dbReference type="NCBI Taxonomy" id="113614"/>
    <lineage>
        <taxon>Eukaryota</taxon>
        <taxon>Fungi</taxon>
        <taxon>Dikarya</taxon>
        <taxon>Ascomycota</taxon>
        <taxon>Pezizomycotina</taxon>
        <taxon>Sordariomycetes</taxon>
        <taxon>Sordariomycetidae</taxon>
        <taxon>Sordariales</taxon>
        <taxon>Chaetomiaceae</taxon>
        <taxon>Parathielavia</taxon>
    </lineage>
</organism>
<dbReference type="Proteomes" id="UP001305647">
    <property type="component" value="Unassembled WGS sequence"/>
</dbReference>
<feature type="region of interest" description="Disordered" evidence="1">
    <location>
        <begin position="618"/>
        <end position="637"/>
    </location>
</feature>
<sequence>MSFRPLSLTVFFPPEPEPESLLETRQDSQDSMDEQDCLQLRVNTLFALDRTVSHESKPAVTSSTNDQTSIARTQDGRPSDTWNDTGTAEISGVDEGYWEYQGEDDEQNAAGSPSPHAASQHVWMSDEEKMRVAFRRARASAQRADLDRSPFFPQTLAEYVGLKAEAVEDKAARLRAWVEAREGMLRAREKQGTKSVFVLGACGRIEEKIVLVCHGEGGPRSEVLARSTGGVRKGKGKGKGVDAQPAKREARPLSVVNLGNGWSEAAGPTINGIDAAGPWGYPVQPPFLACQIPTGWNPLNAKGLTFGGYGGLPVLEENCAWHFTDAACIVPHAKDAASYHNDFTSRFNHGSGHQRARSAEFLRQIVSHAALRRGLLQEEGGPKPEKTGNSHCWFEDDAYDSDSSFTPSEYSPKKREEECHDYRMVRNYTTQLASPFTMAGTGWESQVVSDAQASINGIVHGSFNQHRGNDEANNESSDSEATRFPPSDYTFDRPKFYMTLDGKLELKGKEKAADVHSHVQGHAEPESTQPNADEAVSDTSDRCGRPDCSSLGDKNKTNEDNESNQAEKHSTPVKPNHTAPDRSSTSTPSSSSTFTPSNYNPRKLAPNTWTQTQNWTKLQLKPPSSSPLDPPALATLPLTHRDGHSAVLARPNNPFTPASPENHSPPACDWPTTAELTSEGDSRIKRCDPVTSTTSSSASPSSGYYSHAYTYSDYFSIDDLNNQYHHHHHHHFFPDTYPPDNTCTYPPDTPTPTIPTPEETTTIGVTLGRFLPVPRLRNELDARLGLDLGLALAPHDTDALTLLLARGCDSSGSGGAGLLPWEVRRMVGERWDLHADRRIWEVWRVRFGDEEEGARPRVLARWLAMTKGQTSGPYF</sequence>
<feature type="region of interest" description="Disordered" evidence="1">
    <location>
        <begin position="509"/>
        <end position="607"/>
    </location>
</feature>
<feature type="region of interest" description="Disordered" evidence="1">
    <location>
        <begin position="1"/>
        <end position="34"/>
    </location>
</feature>
<feature type="compositionally biased region" description="Basic and acidic residues" evidence="1">
    <location>
        <begin position="509"/>
        <end position="525"/>
    </location>
</feature>
<feature type="region of interest" description="Disordered" evidence="1">
    <location>
        <begin position="461"/>
        <end position="492"/>
    </location>
</feature>
<proteinExistence type="predicted"/>
<feature type="compositionally biased region" description="Low complexity" evidence="1">
    <location>
        <begin position="691"/>
        <end position="702"/>
    </location>
</feature>
<dbReference type="AlphaFoldDB" id="A0AAN6Q2J9"/>
<feature type="compositionally biased region" description="Low complexity" evidence="1">
    <location>
        <begin position="583"/>
        <end position="597"/>
    </location>
</feature>
<comment type="caution">
    <text evidence="2">The sequence shown here is derived from an EMBL/GenBank/DDBJ whole genome shotgun (WGS) entry which is preliminary data.</text>
</comment>
<accession>A0AAN6Q2J9</accession>
<name>A0AAN6Q2J9_9PEZI</name>
<evidence type="ECO:0000313" key="3">
    <source>
        <dbReference type="Proteomes" id="UP001305647"/>
    </source>
</evidence>
<feature type="region of interest" description="Disordered" evidence="1">
    <location>
        <begin position="645"/>
        <end position="702"/>
    </location>
</feature>
<keyword evidence="3" id="KW-1185">Reference proteome</keyword>
<feature type="compositionally biased region" description="Polar residues" evidence="1">
    <location>
        <begin position="59"/>
        <end position="72"/>
    </location>
</feature>
<protein>
    <submittedName>
        <fullName evidence="2">Uncharacterized protein</fullName>
    </submittedName>
</protein>
<evidence type="ECO:0000256" key="1">
    <source>
        <dbReference type="SAM" id="MobiDB-lite"/>
    </source>
</evidence>
<evidence type="ECO:0000313" key="2">
    <source>
        <dbReference type="EMBL" id="KAK4101089.1"/>
    </source>
</evidence>
<feature type="region of interest" description="Disordered" evidence="1">
    <location>
        <begin position="55"/>
        <end position="88"/>
    </location>
</feature>
<reference evidence="2" key="2">
    <citation type="submission" date="2023-05" db="EMBL/GenBank/DDBJ databases">
        <authorList>
            <consortium name="Lawrence Berkeley National Laboratory"/>
            <person name="Steindorff A."/>
            <person name="Hensen N."/>
            <person name="Bonometti L."/>
            <person name="Westerberg I."/>
            <person name="Brannstrom I.O."/>
            <person name="Guillou S."/>
            <person name="Cros-Aarteil S."/>
            <person name="Calhoun S."/>
            <person name="Haridas S."/>
            <person name="Kuo A."/>
            <person name="Mondo S."/>
            <person name="Pangilinan J."/>
            <person name="Riley R."/>
            <person name="Labutti K."/>
            <person name="Andreopoulos B."/>
            <person name="Lipzen A."/>
            <person name="Chen C."/>
            <person name="Yanf M."/>
            <person name="Daum C."/>
            <person name="Ng V."/>
            <person name="Clum A."/>
            <person name="Ohm R."/>
            <person name="Martin F."/>
            <person name="Silar P."/>
            <person name="Natvig D."/>
            <person name="Lalanne C."/>
            <person name="Gautier V."/>
            <person name="Ament-Velasquez S.L."/>
            <person name="Kruys A."/>
            <person name="Hutchinson M.I."/>
            <person name="Powell A.J."/>
            <person name="Barry K."/>
            <person name="Miller A.N."/>
            <person name="Grigoriev I.V."/>
            <person name="Debuchy R."/>
            <person name="Gladieux P."/>
            <person name="Thoren M.H."/>
            <person name="Johannesson H."/>
        </authorList>
    </citation>
    <scope>NUCLEOTIDE SEQUENCE</scope>
    <source>
        <strain evidence="2">CBS 757.83</strain>
    </source>
</reference>
<feature type="compositionally biased region" description="Basic and acidic residues" evidence="1">
    <location>
        <begin position="553"/>
        <end position="570"/>
    </location>
</feature>